<gene>
    <name evidence="3" type="ORF">Thimo_0743</name>
</gene>
<sequence>MTSPDTAISFLAHRRAWRHRVLLCGLLLTLGADASQARFYRWVDGDGVVHYSDTLPPHEIQRGHAELSDNGVQLETVPPVKTPEELARDRELERMRAEQQRLIDAQAADDALLLRTYPSADDIALARSTKLESINSAIEMKRSMIRLHQRRLIQLYGEAADLERAGKPVSEELQTRIERAETAISEAYTRILNHERQRQEVRAKFDHDLARYHELIGDTGASDQRTLSEAYDTPGATMLDNVVTCADSDECDRLWPLAVAYVRSHAATPTHLAGDRLIVTAAPRQVNDVSLILSRIADKEGSGESLFLDVQCYRQGDNARTCQDTHATDLVTGFRAALGKDKPAAEGR</sequence>
<dbReference type="Proteomes" id="UP000010816">
    <property type="component" value="Chromosome"/>
</dbReference>
<dbReference type="KEGG" id="tmb:Thimo_0743"/>
<protein>
    <recommendedName>
        <fullName evidence="2">DUF4124 domain-containing protein</fullName>
    </recommendedName>
</protein>
<dbReference type="EMBL" id="CP003051">
    <property type="protein sequence ID" value="AGA89582.1"/>
    <property type="molecule type" value="Genomic_DNA"/>
</dbReference>
<dbReference type="OrthoDB" id="7064973at2"/>
<reference evidence="3 4" key="1">
    <citation type="submission" date="2011-09" db="EMBL/GenBank/DDBJ databases">
        <title>Complete sequence of chromosome of Thioflavicoccus mobilis 8321.</title>
        <authorList>
            <consortium name="US DOE Joint Genome Institute"/>
            <person name="Lucas S."/>
            <person name="Han J."/>
            <person name="Lapidus A."/>
            <person name="Cheng J.-F."/>
            <person name="Goodwin L."/>
            <person name="Pitluck S."/>
            <person name="Peters L."/>
            <person name="Ovchinnikova G."/>
            <person name="Lu M."/>
            <person name="Detter J.C."/>
            <person name="Han C."/>
            <person name="Tapia R."/>
            <person name="Land M."/>
            <person name="Hauser L."/>
            <person name="Kyrpides N."/>
            <person name="Ivanova N."/>
            <person name="Pagani I."/>
            <person name="Vogl K."/>
            <person name="Liu Z."/>
            <person name="Imhoff J."/>
            <person name="Thiel V."/>
            <person name="Frigaard N.-U."/>
            <person name="Bryant D."/>
            <person name="Woyke T."/>
        </authorList>
    </citation>
    <scope>NUCLEOTIDE SEQUENCE [LARGE SCALE GENOMIC DNA]</scope>
    <source>
        <strain evidence="3 4">8321</strain>
    </source>
</reference>
<evidence type="ECO:0000313" key="3">
    <source>
        <dbReference type="EMBL" id="AGA89582.1"/>
    </source>
</evidence>
<keyword evidence="1" id="KW-0175">Coiled coil</keyword>
<keyword evidence="4" id="KW-1185">Reference proteome</keyword>
<dbReference type="RefSeq" id="WP_015279729.1">
    <property type="nucleotide sequence ID" value="NC_019940.1"/>
</dbReference>
<dbReference type="STRING" id="765912.Thimo_0743"/>
<evidence type="ECO:0000259" key="2">
    <source>
        <dbReference type="Pfam" id="PF13511"/>
    </source>
</evidence>
<dbReference type="InterPro" id="IPR025392">
    <property type="entry name" value="DUF4124"/>
</dbReference>
<dbReference type="Pfam" id="PF13511">
    <property type="entry name" value="DUF4124"/>
    <property type="match status" value="1"/>
</dbReference>
<feature type="domain" description="DUF4124" evidence="2">
    <location>
        <begin position="26"/>
        <end position="88"/>
    </location>
</feature>
<dbReference type="eggNOG" id="COG2433">
    <property type="taxonomic scope" value="Bacteria"/>
</dbReference>
<name>L0GUT0_9GAMM</name>
<proteinExistence type="predicted"/>
<dbReference type="HOGENOM" id="CLU_058433_0_0_6"/>
<dbReference type="AlphaFoldDB" id="L0GUT0"/>
<accession>L0GUT0</accession>
<feature type="coiled-coil region" evidence="1">
    <location>
        <begin position="170"/>
        <end position="197"/>
    </location>
</feature>
<evidence type="ECO:0000313" key="4">
    <source>
        <dbReference type="Proteomes" id="UP000010816"/>
    </source>
</evidence>
<organism evidence="3 4">
    <name type="scientific">Thioflavicoccus mobilis 8321</name>
    <dbReference type="NCBI Taxonomy" id="765912"/>
    <lineage>
        <taxon>Bacteria</taxon>
        <taxon>Pseudomonadati</taxon>
        <taxon>Pseudomonadota</taxon>
        <taxon>Gammaproteobacteria</taxon>
        <taxon>Chromatiales</taxon>
        <taxon>Chromatiaceae</taxon>
        <taxon>Thioflavicoccus</taxon>
    </lineage>
</organism>
<evidence type="ECO:0000256" key="1">
    <source>
        <dbReference type="SAM" id="Coils"/>
    </source>
</evidence>